<proteinExistence type="predicted"/>
<accession>A0A385EFH2</accession>
<dbReference type="EMBL" id="MH412654">
    <property type="protein sequence ID" value="AXQ70446.1"/>
    <property type="molecule type" value="Genomic_DNA"/>
</dbReference>
<dbReference type="Proteomes" id="UP000257648">
    <property type="component" value="Segment"/>
</dbReference>
<name>A0A385EFH2_9CAUD</name>
<dbReference type="KEGG" id="vg:55001827"/>
<sequence>MPRKTLKQRQQSSSRIQPLIDKMTGAEDPDDLMMEILELLPETVESTDLEVGNYCTFVYGPKTPFIQYDQNPLVAVVGVFEWGFRGINYHWGNFRNYTNEEVVGEVHLFKASELSDLRSIPYQNYRLNI</sequence>
<organism evidence="1 2">
    <name type="scientific">Synechococcus phage S-T4</name>
    <dbReference type="NCBI Taxonomy" id="2268578"/>
    <lineage>
        <taxon>Viruses</taxon>
        <taxon>Duplodnaviria</taxon>
        <taxon>Heunggongvirae</taxon>
        <taxon>Uroviricota</taxon>
        <taxon>Caudoviricetes</taxon>
        <taxon>Pantevenvirales</taxon>
        <taxon>Kyanoviridae</taxon>
        <taxon>Tamkungvirus</taxon>
        <taxon>Tamkungvirus ST4</taxon>
    </lineage>
</organism>
<dbReference type="RefSeq" id="YP_009810805.1">
    <property type="nucleotide sequence ID" value="NC_048049.1"/>
</dbReference>
<evidence type="ECO:0000313" key="1">
    <source>
        <dbReference type="EMBL" id="AXQ70446.1"/>
    </source>
</evidence>
<evidence type="ECO:0000313" key="2">
    <source>
        <dbReference type="Proteomes" id="UP000257648"/>
    </source>
</evidence>
<keyword evidence="2" id="KW-1185">Reference proteome</keyword>
<protein>
    <submittedName>
        <fullName evidence="1">Uncharacterized protein</fullName>
    </submittedName>
</protein>
<reference evidence="2" key="1">
    <citation type="submission" date="2018-05" db="EMBL/GenBank/DDBJ databases">
        <authorList>
            <person name="You S."/>
        </authorList>
    </citation>
    <scope>NUCLEOTIDE SEQUENCE [LARGE SCALE GENOMIC DNA]</scope>
</reference>
<dbReference type="GeneID" id="55001827"/>